<gene>
    <name evidence="1" type="ORF">AK812_SmicGene45069</name>
</gene>
<evidence type="ECO:0000313" key="2">
    <source>
        <dbReference type="Proteomes" id="UP000186817"/>
    </source>
</evidence>
<name>A0A1Q9BWY2_SYMMI</name>
<proteinExistence type="predicted"/>
<evidence type="ECO:0000313" key="1">
    <source>
        <dbReference type="EMBL" id="OLP75176.1"/>
    </source>
</evidence>
<dbReference type="EMBL" id="LSRX01002720">
    <property type="protein sequence ID" value="OLP75176.1"/>
    <property type="molecule type" value="Genomic_DNA"/>
</dbReference>
<accession>A0A1Q9BWY2</accession>
<comment type="caution">
    <text evidence="1">The sequence shown here is derived from an EMBL/GenBank/DDBJ whole genome shotgun (WGS) entry which is preliminary data.</text>
</comment>
<sequence length="67" mass="7347">MVCSSRQYRFTGCPMPPPCRTGAAEVRLSLSFSGQEGHRGIHCLKCGARLVIPIVCRVQVRVAAECR</sequence>
<organism evidence="1 2">
    <name type="scientific">Symbiodinium microadriaticum</name>
    <name type="common">Dinoflagellate</name>
    <name type="synonym">Zooxanthella microadriatica</name>
    <dbReference type="NCBI Taxonomy" id="2951"/>
    <lineage>
        <taxon>Eukaryota</taxon>
        <taxon>Sar</taxon>
        <taxon>Alveolata</taxon>
        <taxon>Dinophyceae</taxon>
        <taxon>Suessiales</taxon>
        <taxon>Symbiodiniaceae</taxon>
        <taxon>Symbiodinium</taxon>
    </lineage>
</organism>
<dbReference type="AlphaFoldDB" id="A0A1Q9BWY2"/>
<reference evidence="1 2" key="1">
    <citation type="submission" date="2016-02" db="EMBL/GenBank/DDBJ databases">
        <title>Genome analysis of coral dinoflagellate symbionts highlights evolutionary adaptations to a symbiotic lifestyle.</title>
        <authorList>
            <person name="Aranda M."/>
            <person name="Li Y."/>
            <person name="Liew Y.J."/>
            <person name="Baumgarten S."/>
            <person name="Simakov O."/>
            <person name="Wilson M."/>
            <person name="Piel J."/>
            <person name="Ashoor H."/>
            <person name="Bougouffa S."/>
            <person name="Bajic V.B."/>
            <person name="Ryu T."/>
            <person name="Ravasi T."/>
            <person name="Bayer T."/>
            <person name="Micklem G."/>
            <person name="Kim H."/>
            <person name="Bhak J."/>
            <person name="Lajeunesse T.C."/>
            <person name="Voolstra C.R."/>
        </authorList>
    </citation>
    <scope>NUCLEOTIDE SEQUENCE [LARGE SCALE GENOMIC DNA]</scope>
    <source>
        <strain evidence="1 2">CCMP2467</strain>
    </source>
</reference>
<protein>
    <submittedName>
        <fullName evidence="1">Uncharacterized protein</fullName>
    </submittedName>
</protein>
<keyword evidence="2" id="KW-1185">Reference proteome</keyword>
<dbReference type="Proteomes" id="UP000186817">
    <property type="component" value="Unassembled WGS sequence"/>
</dbReference>